<accession>A0A2T7PWL3</accession>
<protein>
    <submittedName>
        <fullName evidence="2">Uncharacterized protein</fullName>
    </submittedName>
</protein>
<proteinExistence type="predicted"/>
<sequence>MLQPLTAADCSAEQRASKGQSDVDSLRHQGNRLKASRSEGRELRNTEWKRKWPEKTDHDRNKVRRALISFISSIIQMD</sequence>
<evidence type="ECO:0000313" key="2">
    <source>
        <dbReference type="EMBL" id="PVD37778.1"/>
    </source>
</evidence>
<reference evidence="2 3" key="1">
    <citation type="submission" date="2018-04" db="EMBL/GenBank/DDBJ databases">
        <title>The genome of golden apple snail Pomacea canaliculata provides insight into stress tolerance and invasive adaptation.</title>
        <authorList>
            <person name="Liu C."/>
            <person name="Liu B."/>
            <person name="Ren Y."/>
            <person name="Zhang Y."/>
            <person name="Wang H."/>
            <person name="Li S."/>
            <person name="Jiang F."/>
            <person name="Yin L."/>
            <person name="Zhang G."/>
            <person name="Qian W."/>
            <person name="Fan W."/>
        </authorList>
    </citation>
    <scope>NUCLEOTIDE SEQUENCE [LARGE SCALE GENOMIC DNA]</scope>
    <source>
        <strain evidence="2">SZHN2017</strain>
        <tissue evidence="2">Muscle</tissue>
    </source>
</reference>
<organism evidence="2 3">
    <name type="scientific">Pomacea canaliculata</name>
    <name type="common">Golden apple snail</name>
    <dbReference type="NCBI Taxonomy" id="400727"/>
    <lineage>
        <taxon>Eukaryota</taxon>
        <taxon>Metazoa</taxon>
        <taxon>Spiralia</taxon>
        <taxon>Lophotrochozoa</taxon>
        <taxon>Mollusca</taxon>
        <taxon>Gastropoda</taxon>
        <taxon>Caenogastropoda</taxon>
        <taxon>Architaenioglossa</taxon>
        <taxon>Ampullarioidea</taxon>
        <taxon>Ampullariidae</taxon>
        <taxon>Pomacea</taxon>
    </lineage>
</organism>
<name>A0A2T7PWL3_POMCA</name>
<gene>
    <name evidence="2" type="ORF">C0Q70_00379</name>
</gene>
<evidence type="ECO:0000256" key="1">
    <source>
        <dbReference type="SAM" id="MobiDB-lite"/>
    </source>
</evidence>
<feature type="compositionally biased region" description="Basic and acidic residues" evidence="1">
    <location>
        <begin position="36"/>
        <end position="59"/>
    </location>
</feature>
<feature type="region of interest" description="Disordered" evidence="1">
    <location>
        <begin position="1"/>
        <end position="59"/>
    </location>
</feature>
<dbReference type="AlphaFoldDB" id="A0A2T7PWL3"/>
<keyword evidence="3" id="KW-1185">Reference proteome</keyword>
<dbReference type="Proteomes" id="UP000245119">
    <property type="component" value="Linkage Group LG1"/>
</dbReference>
<dbReference type="EMBL" id="PZQS01000001">
    <property type="protein sequence ID" value="PVD37778.1"/>
    <property type="molecule type" value="Genomic_DNA"/>
</dbReference>
<comment type="caution">
    <text evidence="2">The sequence shown here is derived from an EMBL/GenBank/DDBJ whole genome shotgun (WGS) entry which is preliminary data.</text>
</comment>
<evidence type="ECO:0000313" key="3">
    <source>
        <dbReference type="Proteomes" id="UP000245119"/>
    </source>
</evidence>